<keyword evidence="15" id="KW-1133">Transmembrane helix</keyword>
<comment type="subcellular location">
    <subcellularLocation>
        <location evidence="1 14">Cytoplasm</location>
    </subcellularLocation>
</comment>
<comment type="similarity">
    <text evidence="14">Belongs to the MurCDEF family.</text>
</comment>
<evidence type="ECO:0000256" key="10">
    <source>
        <dbReference type="ARBA" id="ARBA00022984"/>
    </source>
</evidence>
<feature type="domain" description="Mur ligase N-terminal catalytic" evidence="16">
    <location>
        <begin position="8"/>
        <end position="110"/>
    </location>
</feature>
<dbReference type="GO" id="GO:0008763">
    <property type="term" value="F:UDP-N-acetylmuramate-L-alanine ligase activity"/>
    <property type="evidence" value="ECO:0007669"/>
    <property type="project" value="UniProtKB-UniRule"/>
</dbReference>
<evidence type="ECO:0000256" key="8">
    <source>
        <dbReference type="ARBA" id="ARBA00022840"/>
    </source>
</evidence>
<dbReference type="GO" id="GO:0005737">
    <property type="term" value="C:cytoplasm"/>
    <property type="evidence" value="ECO:0007669"/>
    <property type="project" value="UniProtKB-SubCell"/>
</dbReference>
<sequence length="448" mass="49246">MNANSYSHIFFLGIGGIGVSALARYFHAKGKQVAGYDKTDSPLIRRLAEEGINVTFDDQWNHLHSDYRDIEKTLVVYTPAVPKNTNLFKYFAENKFEMRKRAAVLGEIVNSGKGVAVAGTHGKTTTSSMAAHLLHHAGINASAFLGGIANNFGSNLVIGRAQEVVVEADEYDRSFMSLHPSFTAITSMDPDHMDIYGNAEEMVATYKDFAKQASESGIVIHKAGLPLEGPSYGVEVEADYSAKNIRVENGWFVFDLIFPHTTLKDVKAGLPGRHNIENAVAAAALAYLAGARVKDIASGIETFKGVKRRFDFVLREDDHVIIDDYAHHPQELKAIISGVRELYPDKKLTVLFQPHLFSRTRDFMVEFGEVLSSADQLRLLDIYPAREEAIPGITSSALLKKCSVEGAKVLSKDEVIDDIRGLNPELLLILGAGDIDRLVEPLVNTLQS</sequence>
<dbReference type="OrthoDB" id="9804126at2"/>
<evidence type="ECO:0000259" key="18">
    <source>
        <dbReference type="Pfam" id="PF08245"/>
    </source>
</evidence>
<evidence type="ECO:0000256" key="7">
    <source>
        <dbReference type="ARBA" id="ARBA00022741"/>
    </source>
</evidence>
<dbReference type="SUPFAM" id="SSF51984">
    <property type="entry name" value="MurCD N-terminal domain"/>
    <property type="match status" value="1"/>
</dbReference>
<dbReference type="PANTHER" id="PTHR43445:SF3">
    <property type="entry name" value="UDP-N-ACETYLMURAMATE--L-ALANINE LIGASE"/>
    <property type="match status" value="1"/>
</dbReference>
<evidence type="ECO:0000256" key="5">
    <source>
        <dbReference type="ARBA" id="ARBA00022598"/>
    </source>
</evidence>
<evidence type="ECO:0000259" key="17">
    <source>
        <dbReference type="Pfam" id="PF02875"/>
    </source>
</evidence>
<dbReference type="Gene3D" id="3.40.50.720">
    <property type="entry name" value="NAD(P)-binding Rossmann-like Domain"/>
    <property type="match status" value="1"/>
</dbReference>
<dbReference type="Pfam" id="PF08245">
    <property type="entry name" value="Mur_ligase_M"/>
    <property type="match status" value="1"/>
</dbReference>
<keyword evidence="4 14" id="KW-0963">Cytoplasm</keyword>
<dbReference type="AlphaFoldDB" id="A0A6L3ZGT5"/>
<keyword evidence="12 14" id="KW-0961">Cell wall biogenesis/degradation</keyword>
<dbReference type="GO" id="GO:0051301">
    <property type="term" value="P:cell division"/>
    <property type="evidence" value="ECO:0007669"/>
    <property type="project" value="UniProtKB-KW"/>
</dbReference>
<keyword evidence="10 14" id="KW-0573">Peptidoglycan synthesis</keyword>
<keyword evidence="15" id="KW-0812">Transmembrane</keyword>
<keyword evidence="9 14" id="KW-0133">Cell shape</keyword>
<keyword evidence="8 14" id="KW-0067">ATP-binding</keyword>
<dbReference type="Gene3D" id="3.90.190.20">
    <property type="entry name" value="Mur ligase, C-terminal domain"/>
    <property type="match status" value="1"/>
</dbReference>
<evidence type="ECO:0000256" key="13">
    <source>
        <dbReference type="ARBA" id="ARBA00047833"/>
    </source>
</evidence>
<keyword evidence="5 14" id="KW-0436">Ligase</keyword>
<dbReference type="HAMAP" id="MF_00046">
    <property type="entry name" value="MurC"/>
    <property type="match status" value="1"/>
</dbReference>
<evidence type="ECO:0000313" key="19">
    <source>
        <dbReference type="EMBL" id="KAB2816833.1"/>
    </source>
</evidence>
<comment type="catalytic activity">
    <reaction evidence="13 14">
        <text>UDP-N-acetyl-alpha-D-muramate + L-alanine + ATP = UDP-N-acetyl-alpha-D-muramoyl-L-alanine + ADP + phosphate + H(+)</text>
        <dbReference type="Rhea" id="RHEA:23372"/>
        <dbReference type="ChEBI" id="CHEBI:15378"/>
        <dbReference type="ChEBI" id="CHEBI:30616"/>
        <dbReference type="ChEBI" id="CHEBI:43474"/>
        <dbReference type="ChEBI" id="CHEBI:57972"/>
        <dbReference type="ChEBI" id="CHEBI:70757"/>
        <dbReference type="ChEBI" id="CHEBI:83898"/>
        <dbReference type="ChEBI" id="CHEBI:456216"/>
        <dbReference type="EC" id="6.3.2.8"/>
    </reaction>
</comment>
<evidence type="ECO:0000256" key="4">
    <source>
        <dbReference type="ARBA" id="ARBA00022490"/>
    </source>
</evidence>
<dbReference type="InterPro" id="IPR036565">
    <property type="entry name" value="Mur-like_cat_sf"/>
</dbReference>
<keyword evidence="11 14" id="KW-0131">Cell cycle</keyword>
<evidence type="ECO:0000256" key="1">
    <source>
        <dbReference type="ARBA" id="ARBA00004496"/>
    </source>
</evidence>
<protein>
    <recommendedName>
        <fullName evidence="3 14">UDP-N-acetylmuramate--L-alanine ligase</fullName>
        <ecNumber evidence="3 14">6.3.2.8</ecNumber>
    </recommendedName>
    <alternativeName>
        <fullName evidence="14">UDP-N-acetylmuramoyl-L-alanine synthetase</fullName>
    </alternativeName>
</protein>
<keyword evidence="15" id="KW-0472">Membrane</keyword>
<evidence type="ECO:0000256" key="11">
    <source>
        <dbReference type="ARBA" id="ARBA00023306"/>
    </source>
</evidence>
<dbReference type="Proteomes" id="UP000484164">
    <property type="component" value="Unassembled WGS sequence"/>
</dbReference>
<dbReference type="InterPro" id="IPR005758">
    <property type="entry name" value="UDP-N-AcMur_Ala_ligase_MurC"/>
</dbReference>
<feature type="transmembrane region" description="Helical" evidence="15">
    <location>
        <begin position="6"/>
        <end position="26"/>
    </location>
</feature>
<reference evidence="19 20" key="1">
    <citation type="submission" date="2019-10" db="EMBL/GenBank/DDBJ databases">
        <title>Genome sequence of Phaeocystidibacter marisrubri JCM30614 (type strain).</title>
        <authorList>
            <person name="Bowman J.P."/>
        </authorList>
    </citation>
    <scope>NUCLEOTIDE SEQUENCE [LARGE SCALE GENOMIC DNA]</scope>
    <source>
        <strain evidence="19 20">JCM 30614</strain>
    </source>
</reference>
<dbReference type="InterPro" id="IPR050061">
    <property type="entry name" value="MurCDEF_pg_biosynth"/>
</dbReference>
<dbReference type="InterPro" id="IPR036615">
    <property type="entry name" value="Mur_ligase_C_dom_sf"/>
</dbReference>
<dbReference type="Pfam" id="PF02875">
    <property type="entry name" value="Mur_ligase_C"/>
    <property type="match status" value="1"/>
</dbReference>
<comment type="caution">
    <text evidence="19">The sequence shown here is derived from an EMBL/GenBank/DDBJ whole genome shotgun (WGS) entry which is preliminary data.</text>
</comment>
<dbReference type="GO" id="GO:0005524">
    <property type="term" value="F:ATP binding"/>
    <property type="evidence" value="ECO:0007669"/>
    <property type="project" value="UniProtKB-UniRule"/>
</dbReference>
<evidence type="ECO:0000256" key="2">
    <source>
        <dbReference type="ARBA" id="ARBA00004752"/>
    </source>
</evidence>
<dbReference type="PANTHER" id="PTHR43445">
    <property type="entry name" value="UDP-N-ACETYLMURAMATE--L-ALANINE LIGASE-RELATED"/>
    <property type="match status" value="1"/>
</dbReference>
<dbReference type="InterPro" id="IPR004101">
    <property type="entry name" value="Mur_ligase_C"/>
</dbReference>
<accession>A0A6L3ZGT5</accession>
<dbReference type="NCBIfam" id="TIGR01082">
    <property type="entry name" value="murC"/>
    <property type="match status" value="1"/>
</dbReference>
<dbReference type="EMBL" id="WBVQ01000001">
    <property type="protein sequence ID" value="KAB2816833.1"/>
    <property type="molecule type" value="Genomic_DNA"/>
</dbReference>
<dbReference type="InterPro" id="IPR013221">
    <property type="entry name" value="Mur_ligase_cen"/>
</dbReference>
<evidence type="ECO:0000256" key="15">
    <source>
        <dbReference type="SAM" id="Phobius"/>
    </source>
</evidence>
<dbReference type="Pfam" id="PF01225">
    <property type="entry name" value="Mur_ligase"/>
    <property type="match status" value="1"/>
</dbReference>
<comment type="pathway">
    <text evidence="2 14">Cell wall biogenesis; peptidoglycan biosynthesis.</text>
</comment>
<keyword evidence="20" id="KW-1185">Reference proteome</keyword>
<organism evidence="19 20">
    <name type="scientific">Phaeocystidibacter marisrubri</name>
    <dbReference type="NCBI Taxonomy" id="1577780"/>
    <lineage>
        <taxon>Bacteria</taxon>
        <taxon>Pseudomonadati</taxon>
        <taxon>Bacteroidota</taxon>
        <taxon>Flavobacteriia</taxon>
        <taxon>Flavobacteriales</taxon>
        <taxon>Phaeocystidibacteraceae</taxon>
        <taxon>Phaeocystidibacter</taxon>
    </lineage>
</organism>
<dbReference type="InterPro" id="IPR000713">
    <property type="entry name" value="Mur_ligase_N"/>
</dbReference>
<dbReference type="SUPFAM" id="SSF53623">
    <property type="entry name" value="MurD-like peptide ligases, catalytic domain"/>
    <property type="match status" value="1"/>
</dbReference>
<evidence type="ECO:0000313" key="20">
    <source>
        <dbReference type="Proteomes" id="UP000484164"/>
    </source>
</evidence>
<dbReference type="Gene3D" id="3.40.1190.10">
    <property type="entry name" value="Mur-like, catalytic domain"/>
    <property type="match status" value="1"/>
</dbReference>
<proteinExistence type="inferred from homology"/>
<feature type="domain" description="Mur ligase central" evidence="18">
    <location>
        <begin position="117"/>
        <end position="286"/>
    </location>
</feature>
<dbReference type="EC" id="6.3.2.8" evidence="3 14"/>
<evidence type="ECO:0000256" key="14">
    <source>
        <dbReference type="HAMAP-Rule" id="MF_00046"/>
    </source>
</evidence>
<feature type="binding site" evidence="14">
    <location>
        <begin position="119"/>
        <end position="125"/>
    </location>
    <ligand>
        <name>ATP</name>
        <dbReference type="ChEBI" id="CHEBI:30616"/>
    </ligand>
</feature>
<evidence type="ECO:0000256" key="12">
    <source>
        <dbReference type="ARBA" id="ARBA00023316"/>
    </source>
</evidence>
<dbReference type="SUPFAM" id="SSF53244">
    <property type="entry name" value="MurD-like peptide ligases, peptide-binding domain"/>
    <property type="match status" value="1"/>
</dbReference>
<evidence type="ECO:0000259" key="16">
    <source>
        <dbReference type="Pfam" id="PF01225"/>
    </source>
</evidence>
<keyword evidence="7 14" id="KW-0547">Nucleotide-binding</keyword>
<dbReference type="GO" id="GO:0008360">
    <property type="term" value="P:regulation of cell shape"/>
    <property type="evidence" value="ECO:0007669"/>
    <property type="project" value="UniProtKB-KW"/>
</dbReference>
<evidence type="ECO:0000256" key="9">
    <source>
        <dbReference type="ARBA" id="ARBA00022960"/>
    </source>
</evidence>
<dbReference type="UniPathway" id="UPA00219"/>
<dbReference type="GO" id="GO:0009252">
    <property type="term" value="P:peptidoglycan biosynthetic process"/>
    <property type="evidence" value="ECO:0007669"/>
    <property type="project" value="UniProtKB-UniRule"/>
</dbReference>
<dbReference type="RefSeq" id="WP_151691405.1">
    <property type="nucleotide sequence ID" value="NZ_BMGX01000002.1"/>
</dbReference>
<keyword evidence="6 14" id="KW-0132">Cell division</keyword>
<comment type="function">
    <text evidence="14">Cell wall formation.</text>
</comment>
<feature type="domain" description="Mur ligase C-terminal" evidence="17">
    <location>
        <begin position="308"/>
        <end position="432"/>
    </location>
</feature>
<evidence type="ECO:0000256" key="6">
    <source>
        <dbReference type="ARBA" id="ARBA00022618"/>
    </source>
</evidence>
<dbReference type="GO" id="GO:0071555">
    <property type="term" value="P:cell wall organization"/>
    <property type="evidence" value="ECO:0007669"/>
    <property type="project" value="UniProtKB-KW"/>
</dbReference>
<name>A0A6L3ZGT5_9FLAO</name>
<gene>
    <name evidence="14" type="primary">murC</name>
    <name evidence="19" type="ORF">F8C82_00090</name>
</gene>
<evidence type="ECO:0000256" key="3">
    <source>
        <dbReference type="ARBA" id="ARBA00012211"/>
    </source>
</evidence>